<name>A0A9E7TH97_9EURY</name>
<dbReference type="KEGG" id="mend:L6E24_14055"/>
<reference evidence="2" key="1">
    <citation type="submission" date="2022-04" db="EMBL/GenBank/DDBJ databases">
        <title>Complete genome of Methanoplanus endosymbiosus DSM 3599.</title>
        <authorList>
            <person name="Chen S.-C."/>
            <person name="You Y.-T."/>
            <person name="Zhou Y.-Z."/>
            <person name="Lai M.-C."/>
        </authorList>
    </citation>
    <scope>NUCLEOTIDE SEQUENCE</scope>
    <source>
        <strain evidence="2">DSM 3599</strain>
    </source>
</reference>
<proteinExistence type="predicted"/>
<accession>A0A9E7TH97</accession>
<dbReference type="InterPro" id="IPR007159">
    <property type="entry name" value="SpoVT-AbrB_dom"/>
</dbReference>
<dbReference type="AlphaFoldDB" id="A0A9E7TH97"/>
<evidence type="ECO:0000259" key="1">
    <source>
        <dbReference type="SMART" id="SM00966"/>
    </source>
</evidence>
<dbReference type="SMART" id="SM00966">
    <property type="entry name" value="SpoVT_AbrB"/>
    <property type="match status" value="1"/>
</dbReference>
<dbReference type="InterPro" id="IPR026022">
    <property type="entry name" value="PhoU_dom"/>
</dbReference>
<dbReference type="SUPFAM" id="SSF109755">
    <property type="entry name" value="PhoU-like"/>
    <property type="match status" value="1"/>
</dbReference>
<dbReference type="GeneID" id="74308850"/>
<organism evidence="2 3">
    <name type="scientific">Methanoplanus endosymbiosus</name>
    <dbReference type="NCBI Taxonomy" id="33865"/>
    <lineage>
        <taxon>Archaea</taxon>
        <taxon>Methanobacteriati</taxon>
        <taxon>Methanobacteriota</taxon>
        <taxon>Stenosarchaea group</taxon>
        <taxon>Methanomicrobia</taxon>
        <taxon>Methanomicrobiales</taxon>
        <taxon>Methanomicrobiaceae</taxon>
        <taxon>Methanoplanus</taxon>
    </lineage>
</organism>
<dbReference type="Proteomes" id="UP001060368">
    <property type="component" value="Chromosome"/>
</dbReference>
<dbReference type="GO" id="GO:0030643">
    <property type="term" value="P:intracellular phosphate ion homeostasis"/>
    <property type="evidence" value="ECO:0007669"/>
    <property type="project" value="InterPro"/>
</dbReference>
<feature type="domain" description="SpoVT-AbrB" evidence="1">
    <location>
        <begin position="8"/>
        <end position="54"/>
    </location>
</feature>
<gene>
    <name evidence="2" type="ORF">L6E24_14055</name>
</gene>
<dbReference type="RefSeq" id="WP_257742592.1">
    <property type="nucleotide sequence ID" value="NZ_CP096115.1"/>
</dbReference>
<keyword evidence="3" id="KW-1185">Reference proteome</keyword>
<dbReference type="GO" id="GO:0045936">
    <property type="term" value="P:negative regulation of phosphate metabolic process"/>
    <property type="evidence" value="ECO:0007669"/>
    <property type="project" value="InterPro"/>
</dbReference>
<dbReference type="GO" id="GO:0003677">
    <property type="term" value="F:DNA binding"/>
    <property type="evidence" value="ECO:0007669"/>
    <property type="project" value="InterPro"/>
</dbReference>
<evidence type="ECO:0000313" key="3">
    <source>
        <dbReference type="Proteomes" id="UP001060368"/>
    </source>
</evidence>
<dbReference type="InterPro" id="IPR028366">
    <property type="entry name" value="PhoU"/>
</dbReference>
<dbReference type="InterPro" id="IPR038078">
    <property type="entry name" value="PhoU-like_sf"/>
</dbReference>
<dbReference type="PANTHER" id="PTHR42930">
    <property type="entry name" value="PHOSPHATE-SPECIFIC TRANSPORT SYSTEM ACCESSORY PROTEIN PHOU"/>
    <property type="match status" value="1"/>
</dbReference>
<sequence length="331" mass="37092">MDIRKVQMSGGSSYIVSLPKNWVIKSRIKKNDPVGLIEQDDGTILITPNTSGEQIRKIWKFEVSASTDETYFLRCMIGAYISGYTVMRIWAHGRLPAFATVKVREFTSMAIGQEVVDETDSTIEIKDLLNPSEMPLNSTLSRMSVIVIKMHQDAMNALKENDHNLADNVILRDNDVDRLHWLIARQSNLLLNDLNLGRKMEIPNDMAVSYFLTSRIIERVGDHAGRIAKNSKYINSGDISPELTEQISKTSTEAVDIFRNSISSFFNGDIKTANKLIDMAGKNVGVCREINDIALTYDASVATHLVGISDSMRRVADYSADICENVINHFI</sequence>
<dbReference type="Pfam" id="PF01895">
    <property type="entry name" value="PhoU"/>
    <property type="match status" value="2"/>
</dbReference>
<evidence type="ECO:0000313" key="2">
    <source>
        <dbReference type="EMBL" id="UUX92442.1"/>
    </source>
</evidence>
<dbReference type="EMBL" id="CP096115">
    <property type="protein sequence ID" value="UUX92442.1"/>
    <property type="molecule type" value="Genomic_DNA"/>
</dbReference>
<dbReference type="Pfam" id="PF04014">
    <property type="entry name" value="MazE_antitoxin"/>
    <property type="match status" value="1"/>
</dbReference>
<dbReference type="PANTHER" id="PTHR42930:SF2">
    <property type="entry name" value="PHOU DOMAIN-CONTAINING PROTEIN"/>
    <property type="match status" value="1"/>
</dbReference>
<dbReference type="Gene3D" id="1.20.58.220">
    <property type="entry name" value="Phosphate transport system protein phou homolog 2, domain 2"/>
    <property type="match status" value="1"/>
</dbReference>
<protein>
    <submittedName>
        <fullName evidence="2">Phosphate uptake regulator PhoU</fullName>
    </submittedName>
</protein>